<proteinExistence type="inferred from homology"/>
<dbReference type="InterPro" id="IPR017221">
    <property type="entry name" value="DUF34/NIF3_bac"/>
</dbReference>
<keyword evidence="2" id="KW-0479">Metal-binding</keyword>
<dbReference type="FunFam" id="3.40.1390.30:FF:000001">
    <property type="entry name" value="GTP cyclohydrolase 1 type 2"/>
    <property type="match status" value="1"/>
</dbReference>
<name>A0A0W8E7X5_9ZZZZ</name>
<comment type="caution">
    <text evidence="3">The sequence shown here is derived from an EMBL/GenBank/DDBJ whole genome shotgun (WGS) entry which is preliminary data.</text>
</comment>
<protein>
    <recommendedName>
        <fullName evidence="4">GTP cyclohydrolase 1 type 2 homolog</fullName>
    </recommendedName>
</protein>
<dbReference type="GO" id="GO:0005737">
    <property type="term" value="C:cytoplasm"/>
    <property type="evidence" value="ECO:0007669"/>
    <property type="project" value="TreeGrafter"/>
</dbReference>
<dbReference type="InterPro" id="IPR015867">
    <property type="entry name" value="N-reg_PII/ATP_PRibTrfase_C"/>
</dbReference>
<accession>A0A0W8E7X5</accession>
<dbReference type="FunFam" id="3.30.70.120:FF:000006">
    <property type="entry name" value="GTP cyclohydrolase 1 type 2 homolog"/>
    <property type="match status" value="1"/>
</dbReference>
<dbReference type="PANTHER" id="PTHR13799">
    <property type="entry name" value="NGG1 INTERACTING FACTOR 3"/>
    <property type="match status" value="1"/>
</dbReference>
<dbReference type="Gene3D" id="3.30.70.120">
    <property type="match status" value="1"/>
</dbReference>
<reference evidence="3" key="1">
    <citation type="journal article" date="2015" name="Proc. Natl. Acad. Sci. U.S.A.">
        <title>Networks of energetic and metabolic interactions define dynamics in microbial communities.</title>
        <authorList>
            <person name="Embree M."/>
            <person name="Liu J.K."/>
            <person name="Al-Bassam M.M."/>
            <person name="Zengler K."/>
        </authorList>
    </citation>
    <scope>NUCLEOTIDE SEQUENCE</scope>
</reference>
<organism evidence="3">
    <name type="scientific">hydrocarbon metagenome</name>
    <dbReference type="NCBI Taxonomy" id="938273"/>
    <lineage>
        <taxon>unclassified sequences</taxon>
        <taxon>metagenomes</taxon>
        <taxon>ecological metagenomes</taxon>
    </lineage>
</organism>
<evidence type="ECO:0000256" key="1">
    <source>
        <dbReference type="ARBA" id="ARBA00006964"/>
    </source>
</evidence>
<dbReference type="EMBL" id="LNQE01001842">
    <property type="protein sequence ID" value="KUG04743.1"/>
    <property type="molecule type" value="Genomic_DNA"/>
</dbReference>
<comment type="similarity">
    <text evidence="1">Belongs to the GTP cyclohydrolase I type 2/NIF3 family.</text>
</comment>
<dbReference type="SUPFAM" id="SSF102705">
    <property type="entry name" value="NIF3 (NGG1p interacting factor 3)-like"/>
    <property type="match status" value="1"/>
</dbReference>
<dbReference type="PIRSF" id="PIRSF037489">
    <property type="entry name" value="UCP037489_NIF3_YqfO"/>
    <property type="match status" value="1"/>
</dbReference>
<evidence type="ECO:0000256" key="2">
    <source>
        <dbReference type="ARBA" id="ARBA00022723"/>
    </source>
</evidence>
<dbReference type="InterPro" id="IPR036069">
    <property type="entry name" value="DUF34/NIF3_sf"/>
</dbReference>
<dbReference type="NCBIfam" id="TIGR00486">
    <property type="entry name" value="YbgI_SA1388"/>
    <property type="match status" value="1"/>
</dbReference>
<dbReference type="Pfam" id="PF01784">
    <property type="entry name" value="DUF34_NIF3"/>
    <property type="match status" value="1"/>
</dbReference>
<gene>
    <name evidence="3" type="ORF">ASZ90_017882</name>
</gene>
<dbReference type="GO" id="GO:0046872">
    <property type="term" value="F:metal ion binding"/>
    <property type="evidence" value="ECO:0007669"/>
    <property type="project" value="UniProtKB-KW"/>
</dbReference>
<dbReference type="AlphaFoldDB" id="A0A0W8E7X5"/>
<dbReference type="PANTHER" id="PTHR13799:SF14">
    <property type="entry name" value="GTP CYCLOHYDROLASE 1 TYPE 2 HOMOLOG"/>
    <property type="match status" value="1"/>
</dbReference>
<dbReference type="Gene3D" id="3.40.1390.30">
    <property type="entry name" value="NIF3 (NGG1p interacting factor 3)-like"/>
    <property type="match status" value="1"/>
</dbReference>
<sequence>MQARVKDVVNMIEGYFPLHLAESWDNPGLQIGSCNRPVERVLISLDLDLEILEKALLERADLIITHHPLFFKPMKSINFDMPEGALIKGLIRSDISVYSAHTNLDAGELGLSQVLAERLELQEITPLDNYKREDLLKIVAFVPLPQEEAVRSAMSKAGAGHIGKYSDCSFSTRGQGTFLPGEDTRPFIGEKGRLEEVEEFRLEMVLYKKDLQNVVEALKKAHPYEEAAYDIYHLENEYKLFSMGRKGRLKAPLKLKDLAGLVKQVLQLDGIKVAGDMDTEIKNAAVVSGAGTSLIASVLKQNIDVLVTGDVKYHEAKEAASMGLSVIDAGHQGTEQIVSSHLCNLLSADSQNKGFKINFIPGYSSNLFHFL</sequence>
<dbReference type="InterPro" id="IPR002678">
    <property type="entry name" value="DUF34/NIF3"/>
</dbReference>
<evidence type="ECO:0000313" key="3">
    <source>
        <dbReference type="EMBL" id="KUG04743.1"/>
    </source>
</evidence>
<evidence type="ECO:0008006" key="4">
    <source>
        <dbReference type="Google" id="ProtNLM"/>
    </source>
</evidence>